<dbReference type="AlphaFoldDB" id="A0A060SYH6"/>
<organism evidence="2">
    <name type="scientific">Blastobotrys adeninivorans</name>
    <name type="common">Yeast</name>
    <name type="synonym">Arxula adeninivorans</name>
    <dbReference type="NCBI Taxonomy" id="409370"/>
    <lineage>
        <taxon>Eukaryota</taxon>
        <taxon>Fungi</taxon>
        <taxon>Dikarya</taxon>
        <taxon>Ascomycota</taxon>
        <taxon>Saccharomycotina</taxon>
        <taxon>Dipodascomycetes</taxon>
        <taxon>Dipodascales</taxon>
        <taxon>Trichomonascaceae</taxon>
        <taxon>Blastobotrys</taxon>
    </lineage>
</organism>
<feature type="compositionally biased region" description="Basic and acidic residues" evidence="1">
    <location>
        <begin position="224"/>
        <end position="240"/>
    </location>
</feature>
<protein>
    <submittedName>
        <fullName evidence="2">ARAD1A12430p</fullName>
    </submittedName>
</protein>
<accession>A0A060SYH6</accession>
<feature type="region of interest" description="Disordered" evidence="1">
    <location>
        <begin position="222"/>
        <end position="247"/>
    </location>
</feature>
<reference evidence="2" key="1">
    <citation type="submission" date="2014-02" db="EMBL/GenBank/DDBJ databases">
        <authorList>
            <person name="Genoscope - CEA"/>
        </authorList>
    </citation>
    <scope>NUCLEOTIDE SEQUENCE</scope>
    <source>
        <strain evidence="2">LS3</strain>
    </source>
</reference>
<dbReference type="PhylomeDB" id="A0A060SYH6"/>
<proteinExistence type="predicted"/>
<reference evidence="2" key="2">
    <citation type="submission" date="2014-06" db="EMBL/GenBank/DDBJ databases">
        <title>The complete genome of Blastobotrys (Arxula) adeninivorans LS3 - a yeast of biotechnological interest.</title>
        <authorList>
            <person name="Kunze G."/>
            <person name="Gaillardin C."/>
            <person name="Czernicka M."/>
            <person name="Durrens P."/>
            <person name="Martin T."/>
            <person name="Boer E."/>
            <person name="Gabaldon T."/>
            <person name="Cruz J."/>
            <person name="Talla E."/>
            <person name="Marck C."/>
            <person name="Goffeau A."/>
            <person name="Barbe V."/>
            <person name="Baret P."/>
            <person name="Baronian K."/>
            <person name="Beier S."/>
            <person name="Bleykasten C."/>
            <person name="Bode R."/>
            <person name="Casaregola S."/>
            <person name="Despons L."/>
            <person name="Fairhead C."/>
            <person name="Giersberg M."/>
            <person name="Gierski P."/>
            <person name="Hahnel U."/>
            <person name="Hartmann A."/>
            <person name="Jankowska D."/>
            <person name="Jubin C."/>
            <person name="Jung P."/>
            <person name="Lafontaine I."/>
            <person name="Leh-Louis V."/>
            <person name="Lemaire M."/>
            <person name="Marcet-Houben M."/>
            <person name="Mascher M."/>
            <person name="Morel G."/>
            <person name="Richard G.-F."/>
            <person name="Riechen J."/>
            <person name="Sacerdot C."/>
            <person name="Sarkar A."/>
            <person name="Savel G."/>
            <person name="Schacherer J."/>
            <person name="Sherman D."/>
            <person name="Straub M.-L."/>
            <person name="Stein N."/>
            <person name="Thierry A."/>
            <person name="Trautwein-Schult A."/>
            <person name="Westhof E."/>
            <person name="Worch S."/>
            <person name="Dujon B."/>
            <person name="Souciet J.-L."/>
            <person name="Wincker P."/>
            <person name="Scholz U."/>
            <person name="Neuveglise N."/>
        </authorList>
    </citation>
    <scope>NUCLEOTIDE SEQUENCE</scope>
    <source>
        <strain evidence="2">LS3</strain>
    </source>
</reference>
<evidence type="ECO:0000256" key="1">
    <source>
        <dbReference type="SAM" id="MobiDB-lite"/>
    </source>
</evidence>
<gene>
    <name evidence="2" type="ORF">GNLVRS02_ARAD1A12430g</name>
</gene>
<name>A0A060SYH6_BLAAD</name>
<evidence type="ECO:0000313" key="2">
    <source>
        <dbReference type="EMBL" id="CDP33574.1"/>
    </source>
</evidence>
<sequence>MQFQNVSLEGVQLHGGILGMLDPSLDCPDTESSLGRASTEDGQCTPLSSTFQNTTLLDMLNATDTDPLFVSPSNQKPSDNIAPYLSVIFPNVPERAKQNNILLTSEEVHCMEYYVTQFEHYCADYDVTIVVDGGGSIEEEIRSTIIKLGLKEQNVHLVGESCVIVMNQLPHELAANELRDCAITLDSFRYWRPMARNWGETAIEIDPGLVCDFFDRFPQWNPSHDPEKARKMVDKKKKPDASSAPPYSSSIYKAFSMTRAPTLAIESANSDDFRKLFYDCIIWIVKALLQLNAVIGINNYHETYSVDILNFDLTVDRIMELARKLEGEQYSSTRDALYQVAKMKASIHVLQLKLLDYLLSHPELRAKKVTQQDIDNINRYLQGDVVLAQLLCPSLKIRPLELSRFPKISFYDLQPFTNDIKAELTYYKKVLTELEDCKIQMHPQEAILQCAHALVFHAIPLTFGPISQELILPQGAKIEIPIRALAGIGDGYVEIRQDDLQRYLHGIAPEQDIEEQTLNYTPILLEWINDPSGLAADRGIAVEKMSPAKYNSNKTLDGKIKFSYLTDKALHHIVLKELGLKDIHSREYAIWMLLRNQVKQATRKPLLKMANRPNKIQEELGYPWHWAEYGRVPNRSLPSSFHRKGPMYPANRGIYTTALPLLPRRGFYPKWCPRRVCGTFWTTIGRLPRH</sequence>
<dbReference type="EMBL" id="HG937691">
    <property type="protein sequence ID" value="CDP33574.1"/>
    <property type="molecule type" value="Genomic_DNA"/>
</dbReference>